<accession>A0AA35VEQ6</accession>
<protein>
    <submittedName>
        <fullName evidence="1">Uncharacterized protein</fullName>
    </submittedName>
</protein>
<dbReference type="EMBL" id="OX465086">
    <property type="protein sequence ID" value="CAI9264805.1"/>
    <property type="molecule type" value="Genomic_DNA"/>
</dbReference>
<sequence length="125" mass="15003">MVNLNANVVMNYANMLRYAIKVPILLPEYYDQWADRKEDYHNRIDEDLWRYIEIRPYRADLIQIVGNANVVEDTIAQENKKKVNDKRYLCELHTTLPPVVYNYVRGYKTAKEIWDTLKDKYQGNE</sequence>
<dbReference type="AlphaFoldDB" id="A0AA35VEQ6"/>
<proteinExistence type="predicted"/>
<reference evidence="1" key="1">
    <citation type="submission" date="2023-04" db="EMBL/GenBank/DDBJ databases">
        <authorList>
            <person name="Vijverberg K."/>
            <person name="Xiong W."/>
            <person name="Schranz E."/>
        </authorList>
    </citation>
    <scope>NUCLEOTIDE SEQUENCE</scope>
</reference>
<keyword evidence="2" id="KW-1185">Reference proteome</keyword>
<gene>
    <name evidence="1" type="ORF">LSALG_LOCUS5437</name>
</gene>
<dbReference type="Proteomes" id="UP001177003">
    <property type="component" value="Chromosome 0"/>
</dbReference>
<evidence type="ECO:0000313" key="1">
    <source>
        <dbReference type="EMBL" id="CAI9264805.1"/>
    </source>
</evidence>
<organism evidence="1 2">
    <name type="scientific">Lactuca saligna</name>
    <name type="common">Willowleaf lettuce</name>
    <dbReference type="NCBI Taxonomy" id="75948"/>
    <lineage>
        <taxon>Eukaryota</taxon>
        <taxon>Viridiplantae</taxon>
        <taxon>Streptophyta</taxon>
        <taxon>Embryophyta</taxon>
        <taxon>Tracheophyta</taxon>
        <taxon>Spermatophyta</taxon>
        <taxon>Magnoliopsida</taxon>
        <taxon>eudicotyledons</taxon>
        <taxon>Gunneridae</taxon>
        <taxon>Pentapetalae</taxon>
        <taxon>asterids</taxon>
        <taxon>campanulids</taxon>
        <taxon>Asterales</taxon>
        <taxon>Asteraceae</taxon>
        <taxon>Cichorioideae</taxon>
        <taxon>Cichorieae</taxon>
        <taxon>Lactucinae</taxon>
        <taxon>Lactuca</taxon>
    </lineage>
</organism>
<name>A0AA35VEQ6_LACSI</name>
<evidence type="ECO:0000313" key="2">
    <source>
        <dbReference type="Proteomes" id="UP001177003"/>
    </source>
</evidence>